<evidence type="ECO:0000313" key="3">
    <source>
        <dbReference type="Proteomes" id="UP000234845"/>
    </source>
</evidence>
<feature type="transmembrane region" description="Helical" evidence="1">
    <location>
        <begin position="104"/>
        <end position="122"/>
    </location>
</feature>
<keyword evidence="3" id="KW-1185">Reference proteome</keyword>
<sequence length="130" mass="13807">MAMPLANRILQILVLLPALLFLVTGMRWLVAPAGVAPEFGLTLGEGVGLSSQVGDMAGFFLTLGSCMLIALISAHRTWYYPAIMLLAITAVGRVVAWLVHDATLALDLIAPEVIVALILLAASRRLPETS</sequence>
<name>A0A2N5Y237_9GAMM</name>
<keyword evidence="1" id="KW-0472">Membrane</keyword>
<accession>A0A2N5Y237</accession>
<evidence type="ECO:0000256" key="1">
    <source>
        <dbReference type="SAM" id="Phobius"/>
    </source>
</evidence>
<dbReference type="OrthoDB" id="8479483at2"/>
<gene>
    <name evidence="2" type="ORF">CWI75_11895</name>
</gene>
<proteinExistence type="predicted"/>
<keyword evidence="1" id="KW-1133">Transmembrane helix</keyword>
<dbReference type="EMBL" id="PKLZ01000008">
    <property type="protein sequence ID" value="PLW82452.1"/>
    <property type="molecule type" value="Genomic_DNA"/>
</dbReference>
<reference evidence="3" key="1">
    <citation type="submission" date="2017-11" db="EMBL/GenBank/DDBJ databases">
        <title>The draft genome sequence of Chromatocurvus sp. F02.</title>
        <authorList>
            <person name="Du Z.-J."/>
            <person name="Chang Y.-Q."/>
        </authorList>
    </citation>
    <scope>NUCLEOTIDE SEQUENCE [LARGE SCALE GENOMIC DNA]</scope>
    <source>
        <strain evidence="3">F02</strain>
    </source>
</reference>
<dbReference type="Proteomes" id="UP000234845">
    <property type="component" value="Unassembled WGS sequence"/>
</dbReference>
<dbReference type="AlphaFoldDB" id="A0A2N5Y237"/>
<comment type="caution">
    <text evidence="2">The sequence shown here is derived from an EMBL/GenBank/DDBJ whole genome shotgun (WGS) entry which is preliminary data.</text>
</comment>
<evidence type="ECO:0000313" key="2">
    <source>
        <dbReference type="EMBL" id="PLW82452.1"/>
    </source>
</evidence>
<feature type="transmembrane region" description="Helical" evidence="1">
    <location>
        <begin position="56"/>
        <end position="72"/>
    </location>
</feature>
<organism evidence="2 3">
    <name type="scientific">Kineobactrum sediminis</name>
    <dbReference type="NCBI Taxonomy" id="1905677"/>
    <lineage>
        <taxon>Bacteria</taxon>
        <taxon>Pseudomonadati</taxon>
        <taxon>Pseudomonadota</taxon>
        <taxon>Gammaproteobacteria</taxon>
        <taxon>Cellvibrionales</taxon>
        <taxon>Halieaceae</taxon>
        <taxon>Kineobactrum</taxon>
    </lineage>
</organism>
<protein>
    <recommendedName>
        <fullName evidence="4">DUF4345 domain-containing protein</fullName>
    </recommendedName>
</protein>
<keyword evidence="1" id="KW-0812">Transmembrane</keyword>
<evidence type="ECO:0008006" key="4">
    <source>
        <dbReference type="Google" id="ProtNLM"/>
    </source>
</evidence>
<feature type="transmembrane region" description="Helical" evidence="1">
    <location>
        <begin position="79"/>
        <end position="98"/>
    </location>
</feature>